<evidence type="ECO:0000313" key="7">
    <source>
        <dbReference type="Proteomes" id="UP000281098"/>
    </source>
</evidence>
<dbReference type="GO" id="GO:0003700">
    <property type="term" value="F:DNA-binding transcription factor activity"/>
    <property type="evidence" value="ECO:0007669"/>
    <property type="project" value="InterPro"/>
</dbReference>
<dbReference type="AlphaFoldDB" id="A0A3N7YFY9"/>
<keyword evidence="2" id="KW-0238">DNA-binding</keyword>
<organism evidence="5 8">
    <name type="scientific">Burkholderia stagnalis</name>
    <dbReference type="NCBI Taxonomy" id="1503054"/>
    <lineage>
        <taxon>Bacteria</taxon>
        <taxon>Pseudomonadati</taxon>
        <taxon>Pseudomonadota</taxon>
        <taxon>Betaproteobacteria</taxon>
        <taxon>Burkholderiales</taxon>
        <taxon>Burkholderiaceae</taxon>
        <taxon>Burkholderia</taxon>
        <taxon>Burkholderia cepacia complex</taxon>
    </lineage>
</organism>
<evidence type="ECO:0000256" key="2">
    <source>
        <dbReference type="ARBA" id="ARBA00023125"/>
    </source>
</evidence>
<dbReference type="EMBL" id="QTPM01000051">
    <property type="protein sequence ID" value="RQY85306.1"/>
    <property type="molecule type" value="Genomic_DNA"/>
</dbReference>
<gene>
    <name evidence="6" type="ORF">DF017_29230</name>
    <name evidence="5" type="ORF">F7R25_13380</name>
</gene>
<evidence type="ECO:0000313" key="5">
    <source>
        <dbReference type="EMBL" id="KAB0638158.1"/>
    </source>
</evidence>
<evidence type="ECO:0000256" key="3">
    <source>
        <dbReference type="ARBA" id="ARBA00023163"/>
    </source>
</evidence>
<dbReference type="SUPFAM" id="SSF46689">
    <property type="entry name" value="Homeodomain-like"/>
    <property type="match status" value="1"/>
</dbReference>
<accession>A0A3N7YFY9</accession>
<reference evidence="6 7" key="1">
    <citation type="submission" date="2018-08" db="EMBL/GenBank/DDBJ databases">
        <title>Comparative analysis of Burkholderia isolates from Puerto Rico.</title>
        <authorList>
            <person name="Hall C."/>
            <person name="Sahl J."/>
            <person name="Wagner D."/>
        </authorList>
    </citation>
    <scope>NUCLEOTIDE SEQUENCE [LARGE SCALE GENOMIC DNA]</scope>
    <source>
        <strain evidence="6 7">Bp8966</strain>
    </source>
</reference>
<evidence type="ECO:0000256" key="1">
    <source>
        <dbReference type="ARBA" id="ARBA00023015"/>
    </source>
</evidence>
<dbReference type="GeneID" id="93055824"/>
<protein>
    <submittedName>
        <fullName evidence="5">Helix-turn-helix domain-containing protein</fullName>
    </submittedName>
</protein>
<proteinExistence type="predicted"/>
<feature type="domain" description="HTH araC/xylS-type" evidence="4">
    <location>
        <begin position="220"/>
        <end position="321"/>
    </location>
</feature>
<evidence type="ECO:0000259" key="4">
    <source>
        <dbReference type="PROSITE" id="PS01124"/>
    </source>
</evidence>
<name>A0A3N7YFY9_9BURK</name>
<evidence type="ECO:0000313" key="6">
    <source>
        <dbReference type="EMBL" id="RQY85306.1"/>
    </source>
</evidence>
<dbReference type="PANTHER" id="PTHR46796">
    <property type="entry name" value="HTH-TYPE TRANSCRIPTIONAL ACTIVATOR RHAS-RELATED"/>
    <property type="match status" value="1"/>
</dbReference>
<evidence type="ECO:0000313" key="8">
    <source>
        <dbReference type="Proteomes" id="UP000473470"/>
    </source>
</evidence>
<dbReference type="Proteomes" id="UP000281098">
    <property type="component" value="Unassembled WGS sequence"/>
</dbReference>
<dbReference type="InterPro" id="IPR050204">
    <property type="entry name" value="AraC_XylS_family_regulators"/>
</dbReference>
<sequence>MSAPMLFEFSTLPFAPQDKLDAWRGQSRLAEIVPGSRGMSDESVLDSEFVGIHANQIMIGTMNYSPKFHGDSISYDAIRCKKRIREDGFDHYAFRTSRNSVWRASKFDSVESVQPHQVAVADLTQPYQINVGAGSFVAVIVPRRMIPFDLAARHGAVMGGTIATLTSQYLNTLSTNLRGVTAAEIPSVAQATLGMLTAMLMPTPDNLREAQSELKVEMFERVKEHINAHLASPELSVESICKNVGLSRASLYRLFSENNLGVSEYIKLARLRKIYAILSSPDGRKQRLPNIAYQYGFYDVPSLTRDFRKYFGSSPKDVQYSIWGANTVRQAPSGALTNDYWSWHYA</sequence>
<dbReference type="PANTHER" id="PTHR46796:SF6">
    <property type="entry name" value="ARAC SUBFAMILY"/>
    <property type="match status" value="1"/>
</dbReference>
<dbReference type="InterPro" id="IPR009057">
    <property type="entry name" value="Homeodomain-like_sf"/>
</dbReference>
<keyword evidence="1" id="KW-0805">Transcription regulation</keyword>
<dbReference type="Proteomes" id="UP000473470">
    <property type="component" value="Unassembled WGS sequence"/>
</dbReference>
<dbReference type="InterPro" id="IPR018060">
    <property type="entry name" value="HTH_AraC"/>
</dbReference>
<dbReference type="PROSITE" id="PS01124">
    <property type="entry name" value="HTH_ARAC_FAMILY_2"/>
    <property type="match status" value="1"/>
</dbReference>
<dbReference type="RefSeq" id="WP_059883796.1">
    <property type="nucleotide sequence ID" value="NZ_CABVPM010000013.1"/>
</dbReference>
<keyword evidence="7" id="KW-1185">Reference proteome</keyword>
<comment type="caution">
    <text evidence="5">The sequence shown here is derived from an EMBL/GenBank/DDBJ whole genome shotgun (WGS) entry which is preliminary data.</text>
</comment>
<dbReference type="Pfam" id="PF12833">
    <property type="entry name" value="HTH_18"/>
    <property type="match status" value="1"/>
</dbReference>
<dbReference type="EMBL" id="VZOK01000016">
    <property type="protein sequence ID" value="KAB0638158.1"/>
    <property type="molecule type" value="Genomic_DNA"/>
</dbReference>
<dbReference type="GO" id="GO:0043565">
    <property type="term" value="F:sequence-specific DNA binding"/>
    <property type="evidence" value="ECO:0007669"/>
    <property type="project" value="InterPro"/>
</dbReference>
<reference evidence="5 8" key="2">
    <citation type="submission" date="2019-09" db="EMBL/GenBank/DDBJ databases">
        <title>Draft genome sequences of 48 bacterial type strains from the CCUG.</title>
        <authorList>
            <person name="Tunovic T."/>
            <person name="Pineiro-Iglesias B."/>
            <person name="Unosson C."/>
            <person name="Inganas E."/>
            <person name="Ohlen M."/>
            <person name="Cardew S."/>
            <person name="Jensie-Markopoulos S."/>
            <person name="Salva-Serra F."/>
            <person name="Jaen-Luchoro D."/>
            <person name="Karlsson R."/>
            <person name="Svensson-Stadler L."/>
            <person name="Chun J."/>
            <person name="Moore E."/>
        </authorList>
    </citation>
    <scope>NUCLEOTIDE SEQUENCE [LARGE SCALE GENOMIC DNA]</scope>
    <source>
        <strain evidence="5 8">CCUG 65686</strain>
    </source>
</reference>
<keyword evidence="3" id="KW-0804">Transcription</keyword>
<dbReference type="Gene3D" id="1.10.10.60">
    <property type="entry name" value="Homeodomain-like"/>
    <property type="match status" value="1"/>
</dbReference>
<dbReference type="SMART" id="SM00342">
    <property type="entry name" value="HTH_ARAC"/>
    <property type="match status" value="1"/>
</dbReference>